<reference evidence="3 4" key="1">
    <citation type="journal article" date="2013" name="BMC Microbiol.">
        <title>Identification of the type II cytochrome c maturation pathway in anammox bacteria by comparative genomics.</title>
        <authorList>
            <person name="Ferousi C."/>
            <person name="Speth D.R."/>
            <person name="Reimann J."/>
            <person name="Op den Camp H.J."/>
            <person name="Allen J.W."/>
            <person name="Keltjens J.T."/>
            <person name="Jetten M.S."/>
        </authorList>
    </citation>
    <scope>NUCLEOTIDE SEQUENCE [LARGE SCALE GENOMIC DNA]</scope>
    <source>
        <strain evidence="3">RU1</strain>
    </source>
</reference>
<evidence type="ECO:0008006" key="5">
    <source>
        <dbReference type="Google" id="ProtNLM"/>
    </source>
</evidence>
<organism evidence="3 4">
    <name type="scientific">Candidatus Brocadia fulgida</name>
    <dbReference type="NCBI Taxonomy" id="380242"/>
    <lineage>
        <taxon>Bacteria</taxon>
        <taxon>Pseudomonadati</taxon>
        <taxon>Planctomycetota</taxon>
        <taxon>Candidatus Brocadiia</taxon>
        <taxon>Candidatus Brocadiales</taxon>
        <taxon>Candidatus Brocadiaceae</taxon>
        <taxon>Candidatus Brocadia</taxon>
    </lineage>
</organism>
<keyword evidence="2" id="KW-0564">Palmitate</keyword>
<comment type="similarity">
    <text evidence="1 2">Belongs to the outer membrane factor (OMF) (TC 1.B.17) family.</text>
</comment>
<dbReference type="PATRIC" id="fig|380242.3.peg.785"/>
<proteinExistence type="inferred from homology"/>
<accession>A0A0M2UXQ8</accession>
<dbReference type="NCBIfam" id="TIGR01845">
    <property type="entry name" value="outer_NodT"/>
    <property type="match status" value="1"/>
</dbReference>
<dbReference type="InterPro" id="IPR003423">
    <property type="entry name" value="OMP_efflux"/>
</dbReference>
<dbReference type="Gene3D" id="1.20.1600.10">
    <property type="entry name" value="Outer membrane efflux proteins (OEP)"/>
    <property type="match status" value="1"/>
</dbReference>
<keyword evidence="2" id="KW-1134">Transmembrane beta strand</keyword>
<dbReference type="SUPFAM" id="SSF56954">
    <property type="entry name" value="Outer membrane efflux proteins (OEP)"/>
    <property type="match status" value="1"/>
</dbReference>
<evidence type="ECO:0000313" key="4">
    <source>
        <dbReference type="Proteomes" id="UP000034954"/>
    </source>
</evidence>
<protein>
    <recommendedName>
        <fullName evidence="5">RND transporter</fullName>
    </recommendedName>
</protein>
<dbReference type="PROSITE" id="PS51257">
    <property type="entry name" value="PROKAR_LIPOPROTEIN"/>
    <property type="match status" value="1"/>
</dbReference>
<sequence>MEKFKNTVVFGCVVTCLLLAGCQTTKSTEDSPIKPIPESFASTKDSTNSAMIDWRQFFSDATLIGLIDTALKNNLDVLMTLQKIEIARADLKLRKGALLPEISGGGSVAQRRFGRYTMDGAGNRATEITPGQIVPDDLPDYFIGLQTTWEVDIWGKLRNKKKAAFARYLSSIEGKNIVLTNLIAEIAITYYELLSLDTELEIIKETIHLQENALSIVAIQKQAAAANELAVQQFEAQLLNSRALEVEFLQRITVCENRINYLLGRFPQPIMRKKSILPKEIPAQVKVGIPSDLLENRPDIKQAEFELMATKADVKSAKKAFYPSFNITGAMGFQAFNTSYLFRSPESIAYAVMGTLTAPIINRSAIQAQFKTAQAKQVEALYQYQKAIINGYIEVYNEMHNIKNLERAYNLITKKVTALTQSIEISSELFKTGRANYLEVLITQQNALQSKLELVSTKQQQFNASVNIYKALGGGWRQMKEKPTQG</sequence>
<name>A0A0M2UXQ8_9BACT</name>
<dbReference type="InterPro" id="IPR010131">
    <property type="entry name" value="MdtP/NodT-like"/>
</dbReference>
<gene>
    <name evidence="3" type="ORF">BROFUL_00620</name>
</gene>
<dbReference type="PANTHER" id="PTHR30203:SF30">
    <property type="entry name" value="OUTER MEMBRANE PROTEIN-RELATED"/>
    <property type="match status" value="1"/>
</dbReference>
<dbReference type="Pfam" id="PF02321">
    <property type="entry name" value="OEP"/>
    <property type="match status" value="2"/>
</dbReference>
<evidence type="ECO:0000256" key="2">
    <source>
        <dbReference type="RuleBase" id="RU362097"/>
    </source>
</evidence>
<comment type="caution">
    <text evidence="3">The sequence shown here is derived from an EMBL/GenBank/DDBJ whole genome shotgun (WGS) entry which is preliminary data.</text>
</comment>
<keyword evidence="4" id="KW-1185">Reference proteome</keyword>
<dbReference type="GO" id="GO:0015562">
    <property type="term" value="F:efflux transmembrane transporter activity"/>
    <property type="evidence" value="ECO:0007669"/>
    <property type="project" value="InterPro"/>
</dbReference>
<dbReference type="GO" id="GO:0005886">
    <property type="term" value="C:plasma membrane"/>
    <property type="evidence" value="ECO:0007669"/>
    <property type="project" value="UniProtKB-SubCell"/>
</dbReference>
<keyword evidence="2" id="KW-0812">Transmembrane</keyword>
<dbReference type="Proteomes" id="UP000034954">
    <property type="component" value="Unassembled WGS sequence"/>
</dbReference>
<keyword evidence="2" id="KW-0449">Lipoprotein</keyword>
<keyword evidence="2" id="KW-0472">Membrane</keyword>
<dbReference type="AlphaFoldDB" id="A0A0M2UXQ8"/>
<comment type="subcellular location">
    <subcellularLocation>
        <location evidence="2">Cell membrane</location>
        <topology evidence="2">Lipid-anchor</topology>
    </subcellularLocation>
</comment>
<dbReference type="PANTHER" id="PTHR30203">
    <property type="entry name" value="OUTER MEMBRANE CATION EFFLUX PROTEIN"/>
    <property type="match status" value="1"/>
</dbReference>
<evidence type="ECO:0000256" key="1">
    <source>
        <dbReference type="ARBA" id="ARBA00007613"/>
    </source>
</evidence>
<evidence type="ECO:0000313" key="3">
    <source>
        <dbReference type="EMBL" id="KKO20637.1"/>
    </source>
</evidence>
<dbReference type="EMBL" id="LAQJ01000086">
    <property type="protein sequence ID" value="KKO20637.1"/>
    <property type="molecule type" value="Genomic_DNA"/>
</dbReference>
<dbReference type="Gene3D" id="2.20.200.10">
    <property type="entry name" value="Outer membrane efflux proteins (OEP)"/>
    <property type="match status" value="1"/>
</dbReference>